<dbReference type="GO" id="GO:0006749">
    <property type="term" value="P:glutathione metabolic process"/>
    <property type="evidence" value="ECO:0007669"/>
    <property type="project" value="InterPro"/>
</dbReference>
<dbReference type="SUPFAM" id="SSF52821">
    <property type="entry name" value="Rhodanese/Cell cycle control phosphatase"/>
    <property type="match status" value="1"/>
</dbReference>
<evidence type="ECO:0000259" key="2">
    <source>
        <dbReference type="PROSITE" id="PS50206"/>
    </source>
</evidence>
<dbReference type="PROSITE" id="PS50206">
    <property type="entry name" value="RHODANESE_3"/>
    <property type="match status" value="1"/>
</dbReference>
<keyword evidence="3" id="KW-0378">Hydrolase</keyword>
<dbReference type="InterPro" id="IPR036866">
    <property type="entry name" value="RibonucZ/Hydroxyglut_hydro"/>
</dbReference>
<dbReference type="Gene3D" id="3.40.250.10">
    <property type="entry name" value="Rhodanese-like domain"/>
    <property type="match status" value="1"/>
</dbReference>
<dbReference type="PANTHER" id="PTHR43084">
    <property type="entry name" value="PERSULFIDE DIOXYGENASE ETHE1"/>
    <property type="match status" value="1"/>
</dbReference>
<evidence type="ECO:0000313" key="3">
    <source>
        <dbReference type="EMBL" id="TDE09349.1"/>
    </source>
</evidence>
<protein>
    <submittedName>
        <fullName evidence="3">MBL fold metallo-hydrolase</fullName>
    </submittedName>
</protein>
<dbReference type="EMBL" id="SMFL01000020">
    <property type="protein sequence ID" value="TDE09349.1"/>
    <property type="molecule type" value="Genomic_DNA"/>
</dbReference>
<accession>A0A4R5D789</accession>
<dbReference type="Proteomes" id="UP000294850">
    <property type="component" value="Unassembled WGS sequence"/>
</dbReference>
<dbReference type="InterPro" id="IPR044528">
    <property type="entry name" value="POD-like_MBL-fold"/>
</dbReference>
<dbReference type="CDD" id="cd00158">
    <property type="entry name" value="RHOD"/>
    <property type="match status" value="1"/>
</dbReference>
<dbReference type="InterPro" id="IPR001763">
    <property type="entry name" value="Rhodanese-like_dom"/>
</dbReference>
<gene>
    <name evidence="3" type="ORF">E0F88_30475</name>
</gene>
<dbReference type="OrthoDB" id="9784009at2"/>
<dbReference type="GO" id="GO:0050313">
    <property type="term" value="F:sulfur dioxygenase activity"/>
    <property type="evidence" value="ECO:0007669"/>
    <property type="project" value="InterPro"/>
</dbReference>
<dbReference type="Pfam" id="PF00753">
    <property type="entry name" value="Lactamase_B"/>
    <property type="match status" value="1"/>
</dbReference>
<sequence length="372" mass="40970">MNPSPIPTVDVATLRNWLDIGKPLSVVDVRSLDQRQEWSIPESIHADVYEQLKAGDIHALSNLELPVDKPVVTVCGAGIMSMRAAEQLQAQGYTVYSLEGGMQAWSAAWNTAYIPTNNPDLTILQIRRTGKGCLSYLVASQGEALVIDASLDERVYIGLAIKHGWQIRYVLDTHLHADHLSRSQGLARQTNSQLLLPESEKFQFPYKAIDEHTTFTLGATTLQVIPTPGHTLESVCYHIDNEHLFTGDTLFIDSVGRPDLKASASELMLKASRLYHSIHKLLALPALTQVMPGHTSRPVAFDQKPLLTTIGELSQSVPLLSLEETDFIDYLLDRIPPTPPNYLVISEINSSGDFTSVDPAEVEAGANRCAIR</sequence>
<dbReference type="PANTHER" id="PTHR43084:SF1">
    <property type="entry name" value="PERSULFIDE DIOXYGENASE ETHE1, MITOCHONDRIAL"/>
    <property type="match status" value="1"/>
</dbReference>
<name>A0A4R5D789_9BACT</name>
<dbReference type="Pfam" id="PF00581">
    <property type="entry name" value="Rhodanese"/>
    <property type="match status" value="1"/>
</dbReference>
<keyword evidence="1" id="KW-0479">Metal-binding</keyword>
<dbReference type="SMART" id="SM00450">
    <property type="entry name" value="RHOD"/>
    <property type="match status" value="1"/>
</dbReference>
<dbReference type="GO" id="GO:0046872">
    <property type="term" value="F:metal ion binding"/>
    <property type="evidence" value="ECO:0007669"/>
    <property type="project" value="UniProtKB-KW"/>
</dbReference>
<dbReference type="InterPro" id="IPR051682">
    <property type="entry name" value="Mito_Persulfide_Diox"/>
</dbReference>
<dbReference type="Gene3D" id="3.60.15.10">
    <property type="entry name" value="Ribonuclease Z/Hydroxyacylglutathione hydrolase-like"/>
    <property type="match status" value="1"/>
</dbReference>
<dbReference type="GO" id="GO:0016787">
    <property type="term" value="F:hydrolase activity"/>
    <property type="evidence" value="ECO:0007669"/>
    <property type="project" value="UniProtKB-KW"/>
</dbReference>
<dbReference type="SMART" id="SM00849">
    <property type="entry name" value="Lactamase_B"/>
    <property type="match status" value="1"/>
</dbReference>
<feature type="domain" description="Rhodanese" evidence="2">
    <location>
        <begin position="20"/>
        <end position="114"/>
    </location>
</feature>
<dbReference type="InterPro" id="IPR001279">
    <property type="entry name" value="Metallo-B-lactamas"/>
</dbReference>
<reference evidence="3 4" key="1">
    <citation type="submission" date="2019-03" db="EMBL/GenBank/DDBJ databases">
        <title>Dyadobacter AR-3-6 sp. nov., isolated from arctic soil.</title>
        <authorList>
            <person name="Chaudhary D.K."/>
        </authorList>
    </citation>
    <scope>NUCLEOTIDE SEQUENCE [LARGE SCALE GENOMIC DNA]</scope>
    <source>
        <strain evidence="3 4">AR-3-6</strain>
    </source>
</reference>
<evidence type="ECO:0000313" key="4">
    <source>
        <dbReference type="Proteomes" id="UP000294850"/>
    </source>
</evidence>
<dbReference type="InterPro" id="IPR036873">
    <property type="entry name" value="Rhodanese-like_dom_sf"/>
</dbReference>
<evidence type="ECO:0000256" key="1">
    <source>
        <dbReference type="ARBA" id="ARBA00022723"/>
    </source>
</evidence>
<keyword evidence="4" id="KW-1185">Reference proteome</keyword>
<comment type="caution">
    <text evidence="3">The sequence shown here is derived from an EMBL/GenBank/DDBJ whole genome shotgun (WGS) entry which is preliminary data.</text>
</comment>
<organism evidence="3 4">
    <name type="scientific">Dyadobacter psychrotolerans</name>
    <dbReference type="NCBI Taxonomy" id="2541721"/>
    <lineage>
        <taxon>Bacteria</taxon>
        <taxon>Pseudomonadati</taxon>
        <taxon>Bacteroidota</taxon>
        <taxon>Cytophagia</taxon>
        <taxon>Cytophagales</taxon>
        <taxon>Spirosomataceae</taxon>
        <taxon>Dyadobacter</taxon>
    </lineage>
</organism>
<proteinExistence type="predicted"/>
<dbReference type="SUPFAM" id="SSF56281">
    <property type="entry name" value="Metallo-hydrolase/oxidoreductase"/>
    <property type="match status" value="1"/>
</dbReference>
<dbReference type="GO" id="GO:0070813">
    <property type="term" value="P:hydrogen sulfide metabolic process"/>
    <property type="evidence" value="ECO:0007669"/>
    <property type="project" value="TreeGrafter"/>
</dbReference>
<dbReference type="RefSeq" id="WP_131962119.1">
    <property type="nucleotide sequence ID" value="NZ_SMFL01000020.1"/>
</dbReference>
<dbReference type="CDD" id="cd07724">
    <property type="entry name" value="POD-like_MBL-fold"/>
    <property type="match status" value="1"/>
</dbReference>
<dbReference type="AlphaFoldDB" id="A0A4R5D789"/>